<accession>A0A0D1YJZ2</accession>
<dbReference type="HOGENOM" id="CLU_126095_0_0_1"/>
<feature type="compositionally biased region" description="Polar residues" evidence="1">
    <location>
        <begin position="86"/>
        <end position="97"/>
    </location>
</feature>
<evidence type="ECO:0000313" key="2">
    <source>
        <dbReference type="EMBL" id="KIV81329.1"/>
    </source>
</evidence>
<dbReference type="Proteomes" id="UP000053599">
    <property type="component" value="Unassembled WGS sequence"/>
</dbReference>
<dbReference type="OrthoDB" id="4160091at2759"/>
<organism evidence="2 3">
    <name type="scientific">Exophiala sideris</name>
    <dbReference type="NCBI Taxonomy" id="1016849"/>
    <lineage>
        <taxon>Eukaryota</taxon>
        <taxon>Fungi</taxon>
        <taxon>Dikarya</taxon>
        <taxon>Ascomycota</taxon>
        <taxon>Pezizomycotina</taxon>
        <taxon>Eurotiomycetes</taxon>
        <taxon>Chaetothyriomycetidae</taxon>
        <taxon>Chaetothyriales</taxon>
        <taxon>Herpotrichiellaceae</taxon>
        <taxon>Exophiala</taxon>
    </lineage>
</organism>
<sequence length="126" mass="13200">MSFLSRLPVSNVRGLTARSLGNHLQPGSFSKCLASRRNNYSVIGETTVDQTKQSNDPSNSKKDAHQAQATKPGSAEGRSHPAKQPDPQQSPSKSTGFETEGPGSKAGAGADKGVSKDRGAGPHMKQ</sequence>
<evidence type="ECO:0000313" key="3">
    <source>
        <dbReference type="Proteomes" id="UP000053599"/>
    </source>
</evidence>
<proteinExistence type="predicted"/>
<reference evidence="2 3" key="1">
    <citation type="submission" date="2015-01" db="EMBL/GenBank/DDBJ databases">
        <title>The Genome Sequence of Exophiala sideris CBS121828.</title>
        <authorList>
            <consortium name="The Broad Institute Genomics Platform"/>
            <person name="Cuomo C."/>
            <person name="de Hoog S."/>
            <person name="Gorbushina A."/>
            <person name="Stielow B."/>
            <person name="Teixiera M."/>
            <person name="Abouelleil A."/>
            <person name="Chapman S.B."/>
            <person name="Priest M."/>
            <person name="Young S.K."/>
            <person name="Wortman J."/>
            <person name="Nusbaum C."/>
            <person name="Birren B."/>
        </authorList>
    </citation>
    <scope>NUCLEOTIDE SEQUENCE [LARGE SCALE GENOMIC DNA]</scope>
    <source>
        <strain evidence="2 3">CBS 121828</strain>
    </source>
</reference>
<protein>
    <submittedName>
        <fullName evidence="2">Uncharacterized protein</fullName>
    </submittedName>
</protein>
<dbReference type="AlphaFoldDB" id="A0A0D1YJZ2"/>
<dbReference type="EMBL" id="KN846952">
    <property type="protein sequence ID" value="KIV81329.1"/>
    <property type="molecule type" value="Genomic_DNA"/>
</dbReference>
<gene>
    <name evidence="2" type="ORF">PV11_03520</name>
</gene>
<feature type="compositionally biased region" description="Polar residues" evidence="1">
    <location>
        <begin position="47"/>
        <end position="58"/>
    </location>
</feature>
<evidence type="ECO:0000256" key="1">
    <source>
        <dbReference type="SAM" id="MobiDB-lite"/>
    </source>
</evidence>
<name>A0A0D1YJZ2_9EURO</name>
<feature type="region of interest" description="Disordered" evidence="1">
    <location>
        <begin position="44"/>
        <end position="126"/>
    </location>
</feature>